<accession>A0A1R1SHY6</accession>
<feature type="region of interest" description="Disordered" evidence="1">
    <location>
        <begin position="197"/>
        <end position="224"/>
    </location>
</feature>
<evidence type="ECO:0000256" key="1">
    <source>
        <dbReference type="SAM" id="MobiDB-lite"/>
    </source>
</evidence>
<dbReference type="GeneID" id="96741871"/>
<dbReference type="STRING" id="67365.GCA_001704635_03685"/>
<protein>
    <submittedName>
        <fullName evidence="2">CRISPR-associated protein, Cse2 family</fullName>
    </submittedName>
</protein>
<keyword evidence="3" id="KW-1185">Reference proteome</keyword>
<dbReference type="InterPro" id="IPR013382">
    <property type="entry name" value="CRISPR-assoc_prot_Cse2"/>
</dbReference>
<organism evidence="2 3">
    <name type="scientific">Streptomyces sparsogenes DSM 40356</name>
    <dbReference type="NCBI Taxonomy" id="1331668"/>
    <lineage>
        <taxon>Bacteria</taxon>
        <taxon>Bacillati</taxon>
        <taxon>Actinomycetota</taxon>
        <taxon>Actinomycetes</taxon>
        <taxon>Kitasatosporales</taxon>
        <taxon>Streptomycetaceae</taxon>
        <taxon>Streptomyces</taxon>
    </lineage>
</organism>
<dbReference type="Proteomes" id="UP000186168">
    <property type="component" value="Unassembled WGS sequence"/>
</dbReference>
<dbReference type="Pfam" id="PF09485">
    <property type="entry name" value="CRISPR_Cse2"/>
    <property type="match status" value="1"/>
</dbReference>
<dbReference type="RefSeq" id="WP_065958767.1">
    <property type="nucleotide sequence ID" value="NZ_ASQP01000259.1"/>
</dbReference>
<feature type="compositionally biased region" description="Basic and acidic residues" evidence="1">
    <location>
        <begin position="207"/>
        <end position="224"/>
    </location>
</feature>
<sequence>MTTSHEAPSALPAQRRKPLGPVGTTVAAHIQRLQQGYRQDRPDAVATLARIRRGAGKSAGALPDLWGLTGTEQLYAGITDWPETRTTQAEEAVHIAVTLWALHQQSHRGADMHVPAGPELGSAVRRLMPDGELDEPIRKRFVRAGTASSVDILAQRLRELVLLLRRGAIPLDYGLLSDQLFRWQQPEGQAEIHRSWGRSFHAYRPPNTEKAKKPDTTATDKDLS</sequence>
<evidence type="ECO:0000313" key="3">
    <source>
        <dbReference type="Proteomes" id="UP000186168"/>
    </source>
</evidence>
<dbReference type="NCBIfam" id="TIGR02548">
    <property type="entry name" value="casB_cse2"/>
    <property type="match status" value="1"/>
</dbReference>
<dbReference type="InterPro" id="IPR038287">
    <property type="entry name" value="Cse2_sf"/>
</dbReference>
<feature type="region of interest" description="Disordered" evidence="1">
    <location>
        <begin position="1"/>
        <end position="21"/>
    </location>
</feature>
<name>A0A1R1SHY6_9ACTN</name>
<dbReference type="CDD" id="cd09731">
    <property type="entry name" value="Cse2_I-E"/>
    <property type="match status" value="1"/>
</dbReference>
<dbReference type="EMBL" id="ASQP01000259">
    <property type="protein sequence ID" value="OMI37902.1"/>
    <property type="molecule type" value="Genomic_DNA"/>
</dbReference>
<gene>
    <name evidence="2" type="ORF">SPAR_18598</name>
</gene>
<dbReference type="AlphaFoldDB" id="A0A1R1SHY6"/>
<dbReference type="Gene3D" id="1.10.520.40">
    <property type="entry name" value="CRISPR-associated protein Cse2"/>
    <property type="match status" value="1"/>
</dbReference>
<proteinExistence type="predicted"/>
<evidence type="ECO:0000313" key="2">
    <source>
        <dbReference type="EMBL" id="OMI37902.1"/>
    </source>
</evidence>
<reference evidence="2 3" key="1">
    <citation type="submission" date="2013-05" db="EMBL/GenBank/DDBJ databases">
        <title>Genome sequence of Streptomyces sparsogenes DSM 40356.</title>
        <authorList>
            <person name="Coyne S."/>
            <person name="Seebeck F.P."/>
        </authorList>
    </citation>
    <scope>NUCLEOTIDE SEQUENCE [LARGE SCALE GENOMIC DNA]</scope>
    <source>
        <strain evidence="2 3">DSM 40356</strain>
    </source>
</reference>
<comment type="caution">
    <text evidence="2">The sequence shown here is derived from an EMBL/GenBank/DDBJ whole genome shotgun (WGS) entry which is preliminary data.</text>
</comment>